<dbReference type="OrthoDB" id="6279736at2759"/>
<dbReference type="EMBL" id="LUCM01002015">
    <property type="protein sequence ID" value="KAA0197971.1"/>
    <property type="molecule type" value="Genomic_DNA"/>
</dbReference>
<sequence>MHSFSDLVTISLFGLGVLTISFALWGIATAWLKRKSLLYTVCNLIYYYTYKLVLVEICSIFDCHILRLIMFMIILYLCCVVISLNVVDTMGVRISMPRPCSVAKIHSVGLHILDTDKFSSHFSPLDIQYPIHCCARELSSELNMCPVKFTAENSNLAVGCKDKFDEKLSTYIYITAGTLLCFAALEVSSLCFYQPF</sequence>
<keyword evidence="3" id="KW-1185">Reference proteome</keyword>
<feature type="transmembrane region" description="Helical" evidence="1">
    <location>
        <begin position="171"/>
        <end position="193"/>
    </location>
</feature>
<feature type="transmembrane region" description="Helical" evidence="1">
    <location>
        <begin position="44"/>
        <end position="61"/>
    </location>
</feature>
<evidence type="ECO:0000256" key="1">
    <source>
        <dbReference type="SAM" id="Phobius"/>
    </source>
</evidence>
<dbReference type="Proteomes" id="UP000728185">
    <property type="component" value="Unassembled WGS sequence"/>
</dbReference>
<accession>A0A8E0VNK0</accession>
<keyword evidence="1" id="KW-0472">Membrane</keyword>
<feature type="transmembrane region" description="Helical" evidence="1">
    <location>
        <begin position="7"/>
        <end position="32"/>
    </location>
</feature>
<keyword evidence="1" id="KW-0812">Transmembrane</keyword>
<evidence type="ECO:0000313" key="3">
    <source>
        <dbReference type="Proteomes" id="UP000728185"/>
    </source>
</evidence>
<comment type="caution">
    <text evidence="2">The sequence shown here is derived from an EMBL/GenBank/DDBJ whole genome shotgun (WGS) entry which is preliminary data.</text>
</comment>
<dbReference type="AlphaFoldDB" id="A0A8E0VNK0"/>
<organism evidence="2 3">
    <name type="scientific">Fasciolopsis buskii</name>
    <dbReference type="NCBI Taxonomy" id="27845"/>
    <lineage>
        <taxon>Eukaryota</taxon>
        <taxon>Metazoa</taxon>
        <taxon>Spiralia</taxon>
        <taxon>Lophotrochozoa</taxon>
        <taxon>Platyhelminthes</taxon>
        <taxon>Trematoda</taxon>
        <taxon>Digenea</taxon>
        <taxon>Plagiorchiida</taxon>
        <taxon>Echinostomata</taxon>
        <taxon>Echinostomatoidea</taxon>
        <taxon>Fasciolidae</taxon>
        <taxon>Fasciolopsis</taxon>
    </lineage>
</organism>
<protein>
    <submittedName>
        <fullName evidence="2">Uncharacterized protein</fullName>
    </submittedName>
</protein>
<name>A0A8E0VNK0_9TREM</name>
<gene>
    <name evidence="2" type="ORF">FBUS_00413</name>
</gene>
<keyword evidence="1" id="KW-1133">Transmembrane helix</keyword>
<evidence type="ECO:0000313" key="2">
    <source>
        <dbReference type="EMBL" id="KAA0197971.1"/>
    </source>
</evidence>
<reference evidence="2" key="1">
    <citation type="submission" date="2019-05" db="EMBL/GenBank/DDBJ databases">
        <title>Annotation for the trematode Fasciolopsis buski.</title>
        <authorList>
            <person name="Choi Y.-J."/>
        </authorList>
    </citation>
    <scope>NUCLEOTIDE SEQUENCE</scope>
    <source>
        <strain evidence="2">HT</strain>
        <tissue evidence="2">Whole worm</tissue>
    </source>
</reference>
<feature type="transmembrane region" description="Helical" evidence="1">
    <location>
        <begin position="68"/>
        <end position="87"/>
    </location>
</feature>
<proteinExistence type="predicted"/>